<feature type="compositionally biased region" description="Pro residues" evidence="11">
    <location>
        <begin position="314"/>
        <end position="323"/>
    </location>
</feature>
<dbReference type="InterPro" id="IPR043502">
    <property type="entry name" value="DNA/RNA_pol_sf"/>
</dbReference>
<evidence type="ECO:0000256" key="3">
    <source>
        <dbReference type="ARBA" id="ARBA00022759"/>
    </source>
</evidence>
<keyword evidence="14" id="KW-1185">Reference proteome</keyword>
<evidence type="ECO:0000256" key="5">
    <source>
        <dbReference type="ARBA" id="ARBA00022842"/>
    </source>
</evidence>
<keyword evidence="10" id="KW-0511">Multifunctional enzyme</keyword>
<name>A0ABQ5S9C2_9CHLO</name>
<keyword evidence="3" id="KW-0255">Endonuclease</keyword>
<keyword evidence="8" id="KW-0239">DNA-directed DNA polymerase</keyword>
<dbReference type="PANTHER" id="PTHR42648:SF11">
    <property type="entry name" value="TRANSPOSON TY4-P GAG-POL POLYPROTEIN"/>
    <property type="match status" value="1"/>
</dbReference>
<dbReference type="Pfam" id="PF00665">
    <property type="entry name" value="rve"/>
    <property type="match status" value="1"/>
</dbReference>
<sequence>MVIGVDDVPQQKVTPAKCETCVLSRQTRGTHKSTGHKSDRPMELIHVDVCGPMPDNTPNGSRYMTVLMDDCTKFSAVAFTNTKEAVKDKLVTMINQLENMCGHKTWEMRSDRGGEFVNSQLQAFFASRGIRHGPTVGYTPEQNGAAERLNRTLLEKMRALLLESKLPQKMWAEAAATANYLRNISPADGISRTPYELFTGKVPEVDDLRVFGCTAYVHVPKAKRNKLDPVSRRGIMVGYGDGGSYRILFPDGSVSRHSDVVFDEQQATHEPYKPSDDNRDNAETDSDSDMDDPEPRPRAVPMSTNAHNGHGHEPNPPQPPPPVTRTAQSYPNAAGTGAVNDGAGPSGSQPRQDPIQPEDTDDSDIEDMATEEDMDEDNTRLANRYPIRVRKRPCEWWRTQRSVAARINMAARIQEPKSHHDAIRGPHRIKWQQAMNDEIIAHMTNGTWEIGIPPPGTNVLPCRWVYKVKTCPDGSIDGYKARLVAKGFAQREGVDFGELFAPTSRGSSFRAILAIAAARDFDVHQLDVSTAFLNGDLKEEIWMKPPPGYDLATPGAACRLLKSIYGLCQASRFWYDKLCTKLAEIGLTTSKSDQAMFVRANNNKGDVFVLVHVDDMCIAAKDPELIRNLKAEISKLFKVRDLGRIEVFLGMEVRRQPNGEITLSQSSYVERILHKHGMSEVKPRAIPIAVGAKLHLDKDTELLEDPTPYRALIGELNYLAVSTRPDLGFALSMLSRFMAKPTKPAMGMAKGVLRYVAGTRNLGLQFRREGKEIIDGYCDSDWAGDTNSRRSTTGYVFRVNGTAISWSSQLQRTVAASSVEAEYQALSSAVREVLWLNKLCGDLKADSDGIRINIDSQGALDLGNNPITSSRSKHIDVQHHMIRERVIEGDVALRHCRTEEMVADALTKPLPEGKFVWCRREMGLDDA</sequence>
<keyword evidence="8" id="KW-0808">Transferase</keyword>
<dbReference type="Pfam" id="PF25597">
    <property type="entry name" value="SH3_retrovirus"/>
    <property type="match status" value="1"/>
</dbReference>
<feature type="compositionally biased region" description="Acidic residues" evidence="11">
    <location>
        <begin position="283"/>
        <end position="292"/>
    </location>
</feature>
<evidence type="ECO:0000259" key="12">
    <source>
        <dbReference type="PROSITE" id="PS50994"/>
    </source>
</evidence>
<organism evidence="13 14">
    <name type="scientific">Volvox africanus</name>
    <dbReference type="NCBI Taxonomy" id="51714"/>
    <lineage>
        <taxon>Eukaryota</taxon>
        <taxon>Viridiplantae</taxon>
        <taxon>Chlorophyta</taxon>
        <taxon>core chlorophytes</taxon>
        <taxon>Chlorophyceae</taxon>
        <taxon>CS clade</taxon>
        <taxon>Chlamydomonadales</taxon>
        <taxon>Volvocaceae</taxon>
        <taxon>Volvox</taxon>
    </lineage>
</organism>
<evidence type="ECO:0000313" key="13">
    <source>
        <dbReference type="EMBL" id="GLI66527.1"/>
    </source>
</evidence>
<evidence type="ECO:0000256" key="1">
    <source>
        <dbReference type="ARBA" id="ARBA00022722"/>
    </source>
</evidence>
<keyword evidence="5" id="KW-0460">Magnesium</keyword>
<dbReference type="InterPro" id="IPR057670">
    <property type="entry name" value="SH3_retrovirus"/>
</dbReference>
<dbReference type="InterPro" id="IPR012337">
    <property type="entry name" value="RNaseH-like_sf"/>
</dbReference>
<comment type="caution">
    <text evidence="13">The sequence shown here is derived from an EMBL/GenBank/DDBJ whole genome shotgun (WGS) entry which is preliminary data.</text>
</comment>
<dbReference type="InterPro" id="IPR001584">
    <property type="entry name" value="Integrase_cat-core"/>
</dbReference>
<evidence type="ECO:0000256" key="8">
    <source>
        <dbReference type="ARBA" id="ARBA00022932"/>
    </source>
</evidence>
<evidence type="ECO:0000256" key="2">
    <source>
        <dbReference type="ARBA" id="ARBA00022723"/>
    </source>
</evidence>
<evidence type="ECO:0000313" key="14">
    <source>
        <dbReference type="Proteomes" id="UP001165090"/>
    </source>
</evidence>
<accession>A0ABQ5S9C2</accession>
<keyword evidence="7" id="KW-0695">RNA-directed DNA polymerase</keyword>
<reference evidence="13 14" key="1">
    <citation type="journal article" date="2023" name="IScience">
        <title>Expanded male sex-determining region conserved during the evolution of homothallism in the green alga Volvox.</title>
        <authorList>
            <person name="Yamamoto K."/>
            <person name="Matsuzaki R."/>
            <person name="Mahakham W."/>
            <person name="Heman W."/>
            <person name="Sekimoto H."/>
            <person name="Kawachi M."/>
            <person name="Minakuchi Y."/>
            <person name="Toyoda A."/>
            <person name="Nozaki H."/>
        </authorList>
    </citation>
    <scope>NUCLEOTIDE SEQUENCE [LARGE SCALE GENOMIC DNA]</scope>
    <source>
        <strain evidence="13 14">NIES-4468</strain>
    </source>
</reference>
<evidence type="ECO:0000256" key="10">
    <source>
        <dbReference type="ARBA" id="ARBA00023268"/>
    </source>
</evidence>
<evidence type="ECO:0000256" key="4">
    <source>
        <dbReference type="ARBA" id="ARBA00022801"/>
    </source>
</evidence>
<dbReference type="EMBL" id="BSDZ01000033">
    <property type="protein sequence ID" value="GLI66527.1"/>
    <property type="molecule type" value="Genomic_DNA"/>
</dbReference>
<gene>
    <name evidence="13" type="ORF">VaNZ11_010397</name>
</gene>
<proteinExistence type="predicted"/>
<keyword evidence="1" id="KW-0540">Nuclease</keyword>
<feature type="compositionally biased region" description="Basic and acidic residues" evidence="11">
    <location>
        <begin position="265"/>
        <end position="282"/>
    </location>
</feature>
<keyword evidence="4" id="KW-0378">Hydrolase</keyword>
<evidence type="ECO:0000256" key="7">
    <source>
        <dbReference type="ARBA" id="ARBA00022918"/>
    </source>
</evidence>
<keyword evidence="9" id="KW-0233">DNA recombination</keyword>
<dbReference type="SUPFAM" id="SSF56672">
    <property type="entry name" value="DNA/RNA polymerases"/>
    <property type="match status" value="1"/>
</dbReference>
<dbReference type="PANTHER" id="PTHR42648">
    <property type="entry name" value="TRANSPOSASE, PUTATIVE-RELATED"/>
    <property type="match status" value="1"/>
</dbReference>
<dbReference type="CDD" id="cd09272">
    <property type="entry name" value="RNase_HI_RT_Ty1"/>
    <property type="match status" value="1"/>
</dbReference>
<dbReference type="InterPro" id="IPR036397">
    <property type="entry name" value="RNaseH_sf"/>
</dbReference>
<protein>
    <recommendedName>
        <fullName evidence="12">Integrase catalytic domain-containing protein</fullName>
    </recommendedName>
</protein>
<evidence type="ECO:0000256" key="11">
    <source>
        <dbReference type="SAM" id="MobiDB-lite"/>
    </source>
</evidence>
<dbReference type="InterPro" id="IPR039537">
    <property type="entry name" value="Retrotran_Ty1/copia-like"/>
</dbReference>
<keyword evidence="2" id="KW-0479">Metal-binding</keyword>
<dbReference type="InterPro" id="IPR013103">
    <property type="entry name" value="RVT_2"/>
</dbReference>
<evidence type="ECO:0000256" key="9">
    <source>
        <dbReference type="ARBA" id="ARBA00023172"/>
    </source>
</evidence>
<dbReference type="Gene3D" id="3.30.420.10">
    <property type="entry name" value="Ribonuclease H-like superfamily/Ribonuclease H"/>
    <property type="match status" value="1"/>
</dbReference>
<dbReference type="Proteomes" id="UP001165090">
    <property type="component" value="Unassembled WGS sequence"/>
</dbReference>
<evidence type="ECO:0000256" key="6">
    <source>
        <dbReference type="ARBA" id="ARBA00022908"/>
    </source>
</evidence>
<dbReference type="PROSITE" id="PS50994">
    <property type="entry name" value="INTEGRASE"/>
    <property type="match status" value="1"/>
</dbReference>
<dbReference type="SUPFAM" id="SSF53098">
    <property type="entry name" value="Ribonuclease H-like"/>
    <property type="match status" value="1"/>
</dbReference>
<keyword evidence="6" id="KW-0229">DNA integration</keyword>
<keyword evidence="8" id="KW-0548">Nucleotidyltransferase</keyword>
<dbReference type="Pfam" id="PF07727">
    <property type="entry name" value="RVT_2"/>
    <property type="match status" value="1"/>
</dbReference>
<feature type="region of interest" description="Disordered" evidence="11">
    <location>
        <begin position="265"/>
        <end position="363"/>
    </location>
</feature>
<feature type="domain" description="Integrase catalytic" evidence="12">
    <location>
        <begin position="37"/>
        <end position="202"/>
    </location>
</feature>